<reference evidence="9 10" key="1">
    <citation type="journal article" date="2020" name="bioRxiv">
        <title>Sequence and annotation of 42 cannabis genomes reveals extensive copy number variation in cannabinoid synthesis and pathogen resistance genes.</title>
        <authorList>
            <person name="Mckernan K.J."/>
            <person name="Helbert Y."/>
            <person name="Kane L.T."/>
            <person name="Ebling H."/>
            <person name="Zhang L."/>
            <person name="Liu B."/>
            <person name="Eaton Z."/>
            <person name="Mclaughlin S."/>
            <person name="Kingan S."/>
            <person name="Baybayan P."/>
            <person name="Concepcion G."/>
            <person name="Jordan M."/>
            <person name="Riva A."/>
            <person name="Barbazuk W."/>
            <person name="Harkins T."/>
        </authorList>
    </citation>
    <scope>NUCLEOTIDE SEQUENCE [LARGE SCALE GENOMIC DNA]</scope>
    <source>
        <strain evidence="10">cv. Jamaican Lion 4</strain>
        <tissue evidence="9">Leaf</tissue>
    </source>
</reference>
<feature type="domain" description="Casparian strip membrane protein" evidence="8">
    <location>
        <begin position="28"/>
        <end position="158"/>
    </location>
</feature>
<comment type="similarity">
    <text evidence="2 7">Belongs to the Casparian strip membrane proteins (CASP) family.</text>
</comment>
<evidence type="ECO:0000256" key="7">
    <source>
        <dbReference type="RuleBase" id="RU361233"/>
    </source>
</evidence>
<organism evidence="9 10">
    <name type="scientific">Cannabis sativa</name>
    <name type="common">Hemp</name>
    <name type="synonym">Marijuana</name>
    <dbReference type="NCBI Taxonomy" id="3483"/>
    <lineage>
        <taxon>Eukaryota</taxon>
        <taxon>Viridiplantae</taxon>
        <taxon>Streptophyta</taxon>
        <taxon>Embryophyta</taxon>
        <taxon>Tracheophyta</taxon>
        <taxon>Spermatophyta</taxon>
        <taxon>Magnoliopsida</taxon>
        <taxon>eudicotyledons</taxon>
        <taxon>Gunneridae</taxon>
        <taxon>Pentapetalae</taxon>
        <taxon>rosids</taxon>
        <taxon>fabids</taxon>
        <taxon>Rosales</taxon>
        <taxon>Cannabaceae</taxon>
        <taxon>Cannabis</taxon>
    </lineage>
</organism>
<dbReference type="GO" id="GO:0005886">
    <property type="term" value="C:plasma membrane"/>
    <property type="evidence" value="ECO:0007669"/>
    <property type="project" value="UniProtKB-SubCell"/>
</dbReference>
<feature type="transmembrane region" description="Helical" evidence="7">
    <location>
        <begin position="150"/>
        <end position="172"/>
    </location>
</feature>
<evidence type="ECO:0000313" key="10">
    <source>
        <dbReference type="Proteomes" id="UP000525078"/>
    </source>
</evidence>
<keyword evidence="6 7" id="KW-0472">Membrane</keyword>
<evidence type="ECO:0000256" key="2">
    <source>
        <dbReference type="ARBA" id="ARBA00007651"/>
    </source>
</evidence>
<comment type="caution">
    <text evidence="9">The sequence shown here is derived from an EMBL/GenBank/DDBJ whole genome shotgun (WGS) entry which is preliminary data.</text>
</comment>
<feature type="transmembrane region" description="Helical" evidence="7">
    <location>
        <begin position="35"/>
        <end position="55"/>
    </location>
</feature>
<dbReference type="AlphaFoldDB" id="A0A7J6G136"/>
<dbReference type="Pfam" id="PF04535">
    <property type="entry name" value="CASP_dom"/>
    <property type="match status" value="1"/>
</dbReference>
<evidence type="ECO:0000256" key="6">
    <source>
        <dbReference type="ARBA" id="ARBA00023136"/>
    </source>
</evidence>
<dbReference type="InterPro" id="IPR006459">
    <property type="entry name" value="CASP/CASPL"/>
</dbReference>
<dbReference type="EMBL" id="JAATIP010000084">
    <property type="protein sequence ID" value="KAF4376713.1"/>
    <property type="molecule type" value="Genomic_DNA"/>
</dbReference>
<accession>A0A7J6G136</accession>
<feature type="transmembrane region" description="Helical" evidence="7">
    <location>
        <begin position="101"/>
        <end position="123"/>
    </location>
</feature>
<proteinExistence type="inferred from homology"/>
<dbReference type="NCBIfam" id="TIGR01569">
    <property type="entry name" value="A_tha_TIGR01569"/>
    <property type="match status" value="1"/>
</dbReference>
<dbReference type="Proteomes" id="UP000525078">
    <property type="component" value="Unassembled WGS sequence"/>
</dbReference>
<dbReference type="InterPro" id="IPR006702">
    <property type="entry name" value="CASP_dom"/>
</dbReference>
<feature type="transmembrane region" description="Helical" evidence="7">
    <location>
        <begin position="75"/>
        <end position="94"/>
    </location>
</feature>
<name>A0A7J6G136_CANSA</name>
<evidence type="ECO:0000259" key="8">
    <source>
        <dbReference type="Pfam" id="PF04535"/>
    </source>
</evidence>
<dbReference type="PANTHER" id="PTHR36488:SF12">
    <property type="entry name" value="CASP-LIKE PROTEIN"/>
    <property type="match status" value="1"/>
</dbReference>
<evidence type="ECO:0000256" key="5">
    <source>
        <dbReference type="ARBA" id="ARBA00022989"/>
    </source>
</evidence>
<keyword evidence="5 7" id="KW-1133">Transmembrane helix</keyword>
<keyword evidence="3 7" id="KW-1003">Cell membrane</keyword>
<evidence type="ECO:0000256" key="4">
    <source>
        <dbReference type="ARBA" id="ARBA00022692"/>
    </source>
</evidence>
<keyword evidence="4 7" id="KW-0812">Transmembrane</keyword>
<evidence type="ECO:0000313" key="9">
    <source>
        <dbReference type="EMBL" id="KAF4376713.1"/>
    </source>
</evidence>
<dbReference type="InterPro" id="IPR044173">
    <property type="entry name" value="CASPL"/>
</dbReference>
<comment type="subcellular location">
    <subcellularLocation>
        <location evidence="1 7">Cell membrane</location>
        <topology evidence="1 7">Multi-pass membrane protein</topology>
    </subcellularLocation>
</comment>
<gene>
    <name evidence="9" type="ORF">F8388_025584</name>
</gene>
<dbReference type="PANTHER" id="PTHR36488">
    <property type="entry name" value="CASP-LIKE PROTEIN 1U1"/>
    <property type="match status" value="1"/>
</dbReference>
<comment type="subunit">
    <text evidence="7">Homodimer and heterodimers.</text>
</comment>
<protein>
    <recommendedName>
        <fullName evidence="7">CASP-like protein</fullName>
    </recommendedName>
</protein>
<evidence type="ECO:0000256" key="1">
    <source>
        <dbReference type="ARBA" id="ARBA00004651"/>
    </source>
</evidence>
<sequence>MMMSKENVVELGYEEGKSSSNSKSFSRRGISMLDFVLRLIGIVGTMASAIAMATTDETLPFATRFVRFKANYDDLPTFTLFVVVNGVVGGYLVVSLSLSILHIVMLGFLTAGASASAAIVYLAHQGNTTANWFAICQQFNSFCGRISGSLIGSFVGVAVFILIILLSAVALARS</sequence>
<evidence type="ECO:0000256" key="3">
    <source>
        <dbReference type="ARBA" id="ARBA00022475"/>
    </source>
</evidence>